<dbReference type="EMBL" id="JAUIRO010000004">
    <property type="protein sequence ID" value="KAK0718150.1"/>
    <property type="molecule type" value="Genomic_DNA"/>
</dbReference>
<sequence>MAKNPAKSSPAEATGVQRVTELMKRGRELVDDPNDHEWANTLVPYLEVVSADATLPHPRVVFRYTVQPSHCNRLGSLHGGCIATLFDYCTSTAIALVSEPGHWHYLGVSRTLNVTYLRPAPSGATVLIEAEVVHAGKRLCSLRGAIRRADDGALVATCEHGKFNTDPPVGSKI</sequence>
<name>A0AA40ALP1_9PEZI</name>
<accession>A0AA40ALP1</accession>
<dbReference type="InterPro" id="IPR006683">
    <property type="entry name" value="Thioestr_dom"/>
</dbReference>
<comment type="caution">
    <text evidence="4">The sequence shown here is derived from an EMBL/GenBank/DDBJ whole genome shotgun (WGS) entry which is preliminary data.</text>
</comment>
<gene>
    <name evidence="4" type="ORF">B0T26DRAFT_647965</name>
</gene>
<dbReference type="GeneID" id="85321229"/>
<evidence type="ECO:0000313" key="5">
    <source>
        <dbReference type="Proteomes" id="UP001172101"/>
    </source>
</evidence>
<dbReference type="SUPFAM" id="SSF54637">
    <property type="entry name" value="Thioesterase/thiol ester dehydrase-isomerase"/>
    <property type="match status" value="1"/>
</dbReference>
<protein>
    <submittedName>
        <fullName evidence="4">HotDog domain-containing protein</fullName>
    </submittedName>
</protein>
<reference evidence="4" key="1">
    <citation type="submission" date="2023-06" db="EMBL/GenBank/DDBJ databases">
        <title>Genome-scale phylogeny and comparative genomics of the fungal order Sordariales.</title>
        <authorList>
            <consortium name="Lawrence Berkeley National Laboratory"/>
            <person name="Hensen N."/>
            <person name="Bonometti L."/>
            <person name="Westerberg I."/>
            <person name="Brannstrom I.O."/>
            <person name="Guillou S."/>
            <person name="Cros-Aarteil S."/>
            <person name="Calhoun S."/>
            <person name="Haridas S."/>
            <person name="Kuo A."/>
            <person name="Mondo S."/>
            <person name="Pangilinan J."/>
            <person name="Riley R."/>
            <person name="LaButti K."/>
            <person name="Andreopoulos B."/>
            <person name="Lipzen A."/>
            <person name="Chen C."/>
            <person name="Yanf M."/>
            <person name="Daum C."/>
            <person name="Ng V."/>
            <person name="Clum A."/>
            <person name="Steindorff A."/>
            <person name="Ohm R."/>
            <person name="Martin F."/>
            <person name="Silar P."/>
            <person name="Natvig D."/>
            <person name="Lalanne C."/>
            <person name="Gautier V."/>
            <person name="Ament-velasquez S.L."/>
            <person name="Kruys A."/>
            <person name="Hutchinson M.I."/>
            <person name="Powell A.J."/>
            <person name="Barry K."/>
            <person name="Miller A.N."/>
            <person name="Grigoriev I.V."/>
            <person name="Debuchy R."/>
            <person name="Gladieux P."/>
            <person name="Thoren M.H."/>
            <person name="Johannesson H."/>
        </authorList>
    </citation>
    <scope>NUCLEOTIDE SEQUENCE</scope>
    <source>
        <strain evidence="4">SMH2392-1A</strain>
    </source>
</reference>
<evidence type="ECO:0000259" key="3">
    <source>
        <dbReference type="Pfam" id="PF03061"/>
    </source>
</evidence>
<proteinExistence type="inferred from homology"/>
<feature type="domain" description="Thioesterase" evidence="3">
    <location>
        <begin position="75"/>
        <end position="152"/>
    </location>
</feature>
<keyword evidence="2" id="KW-0378">Hydrolase</keyword>
<dbReference type="CDD" id="cd03443">
    <property type="entry name" value="PaaI_thioesterase"/>
    <property type="match status" value="1"/>
</dbReference>
<keyword evidence="5" id="KW-1185">Reference proteome</keyword>
<dbReference type="AlphaFoldDB" id="A0AA40ALP1"/>
<evidence type="ECO:0000256" key="2">
    <source>
        <dbReference type="ARBA" id="ARBA00022801"/>
    </source>
</evidence>
<comment type="similarity">
    <text evidence="1">Belongs to the thioesterase PaaI family.</text>
</comment>
<evidence type="ECO:0000313" key="4">
    <source>
        <dbReference type="EMBL" id="KAK0718150.1"/>
    </source>
</evidence>
<dbReference type="InterPro" id="IPR003736">
    <property type="entry name" value="PAAI_dom"/>
</dbReference>
<dbReference type="GO" id="GO:0047617">
    <property type="term" value="F:fatty acyl-CoA hydrolase activity"/>
    <property type="evidence" value="ECO:0007669"/>
    <property type="project" value="InterPro"/>
</dbReference>
<dbReference type="PANTHER" id="PTHR21660:SF1">
    <property type="entry name" value="ACYL-COENZYME A THIOESTERASE 13"/>
    <property type="match status" value="1"/>
</dbReference>
<evidence type="ECO:0000256" key="1">
    <source>
        <dbReference type="ARBA" id="ARBA00008324"/>
    </source>
</evidence>
<dbReference type="Pfam" id="PF03061">
    <property type="entry name" value="4HBT"/>
    <property type="match status" value="1"/>
</dbReference>
<dbReference type="PANTHER" id="PTHR21660">
    <property type="entry name" value="THIOESTERASE SUPERFAMILY MEMBER-RELATED"/>
    <property type="match status" value="1"/>
</dbReference>
<dbReference type="InterPro" id="IPR039298">
    <property type="entry name" value="ACOT13"/>
</dbReference>
<organism evidence="4 5">
    <name type="scientific">Lasiosphaeria miniovina</name>
    <dbReference type="NCBI Taxonomy" id="1954250"/>
    <lineage>
        <taxon>Eukaryota</taxon>
        <taxon>Fungi</taxon>
        <taxon>Dikarya</taxon>
        <taxon>Ascomycota</taxon>
        <taxon>Pezizomycotina</taxon>
        <taxon>Sordariomycetes</taxon>
        <taxon>Sordariomycetidae</taxon>
        <taxon>Sordariales</taxon>
        <taxon>Lasiosphaeriaceae</taxon>
        <taxon>Lasiosphaeria</taxon>
    </lineage>
</organism>
<dbReference type="RefSeq" id="XP_060296943.1">
    <property type="nucleotide sequence ID" value="XM_060437959.1"/>
</dbReference>
<dbReference type="NCBIfam" id="TIGR00369">
    <property type="entry name" value="unchar_dom_1"/>
    <property type="match status" value="1"/>
</dbReference>
<dbReference type="InterPro" id="IPR029069">
    <property type="entry name" value="HotDog_dom_sf"/>
</dbReference>
<dbReference type="Gene3D" id="3.10.129.10">
    <property type="entry name" value="Hotdog Thioesterase"/>
    <property type="match status" value="1"/>
</dbReference>
<dbReference type="Proteomes" id="UP001172101">
    <property type="component" value="Unassembled WGS sequence"/>
</dbReference>